<feature type="domain" description="DUF4142" evidence="3">
    <location>
        <begin position="166"/>
        <end position="246"/>
    </location>
</feature>
<gene>
    <name evidence="4" type="ORF">E2F49_10995</name>
</gene>
<reference evidence="4 5" key="1">
    <citation type="submission" date="2019-03" db="EMBL/GenBank/DDBJ databases">
        <title>Luteimonas zhaokaii sp.nov., isolated from the rectal contents of Plateau pika in Yushu, Qinghai Province, China.</title>
        <authorList>
            <person name="Zhang G."/>
        </authorList>
    </citation>
    <scope>NUCLEOTIDE SEQUENCE [LARGE SCALE GENOMIC DNA]</scope>
    <source>
        <strain evidence="4 5">THG-MD21</strain>
    </source>
</reference>
<comment type="caution">
    <text evidence="4">The sequence shown here is derived from an EMBL/GenBank/DDBJ whole genome shotgun (WGS) entry which is preliminary data.</text>
</comment>
<dbReference type="OrthoDB" id="5998717at2"/>
<keyword evidence="5" id="KW-1185">Reference proteome</keyword>
<dbReference type="InterPro" id="IPR025419">
    <property type="entry name" value="DUF4142"/>
</dbReference>
<evidence type="ECO:0000259" key="3">
    <source>
        <dbReference type="Pfam" id="PF13628"/>
    </source>
</evidence>
<sequence>MRMPVMKRANLLLVGAVVLALAACNDNNSTTTDSGSGKAEARNSTGATEDHARGMATTLGDPDSPPGAGLPETEGTSTFVEADRKALLAVMEVDQHEIAAADAALAKNVQGEVRAYAETLREDHTRNLEATRALLGPSADATGEAMTTVGGGTAATTESATGTPGSGAQHLTEMKRKHDAEREHLQTLSGAAFQKAWIESMEKGHAEALAKLDDELIPNAQDDRVRSHLQTTRTAIAAHLETARGLQ</sequence>
<evidence type="ECO:0000256" key="1">
    <source>
        <dbReference type="SAM" id="MobiDB-lite"/>
    </source>
</evidence>
<protein>
    <submittedName>
        <fullName evidence="4">DUF4142 domain-containing protein</fullName>
    </submittedName>
</protein>
<dbReference type="Gene3D" id="1.20.1260.10">
    <property type="match status" value="1"/>
</dbReference>
<dbReference type="InterPro" id="IPR012347">
    <property type="entry name" value="Ferritin-like"/>
</dbReference>
<accession>A0A4R5U8N7</accession>
<proteinExistence type="predicted"/>
<feature type="chain" id="PRO_5020658061" evidence="2">
    <location>
        <begin position="23"/>
        <end position="247"/>
    </location>
</feature>
<organism evidence="4 5">
    <name type="scientific">Luteimonas terrae</name>
    <dbReference type="NCBI Taxonomy" id="1530191"/>
    <lineage>
        <taxon>Bacteria</taxon>
        <taxon>Pseudomonadati</taxon>
        <taxon>Pseudomonadota</taxon>
        <taxon>Gammaproteobacteria</taxon>
        <taxon>Lysobacterales</taxon>
        <taxon>Lysobacteraceae</taxon>
        <taxon>Luteimonas</taxon>
    </lineage>
</organism>
<feature type="region of interest" description="Disordered" evidence="1">
    <location>
        <begin position="27"/>
        <end position="75"/>
    </location>
</feature>
<keyword evidence="2" id="KW-0732">Signal</keyword>
<evidence type="ECO:0000313" key="4">
    <source>
        <dbReference type="EMBL" id="TDK30859.1"/>
    </source>
</evidence>
<evidence type="ECO:0000256" key="2">
    <source>
        <dbReference type="SAM" id="SignalP"/>
    </source>
</evidence>
<dbReference type="PANTHER" id="PTHR38593:SF1">
    <property type="entry name" value="BLR2558 PROTEIN"/>
    <property type="match status" value="1"/>
</dbReference>
<dbReference type="PROSITE" id="PS51257">
    <property type="entry name" value="PROKAR_LIPOPROTEIN"/>
    <property type="match status" value="1"/>
</dbReference>
<dbReference type="AlphaFoldDB" id="A0A4R5U8N7"/>
<dbReference type="EMBL" id="SMTG01000004">
    <property type="protein sequence ID" value="TDK30859.1"/>
    <property type="molecule type" value="Genomic_DNA"/>
</dbReference>
<dbReference type="PANTHER" id="PTHR38593">
    <property type="entry name" value="BLR2558 PROTEIN"/>
    <property type="match status" value="1"/>
</dbReference>
<feature type="signal peptide" evidence="2">
    <location>
        <begin position="1"/>
        <end position="22"/>
    </location>
</feature>
<dbReference type="Pfam" id="PF13628">
    <property type="entry name" value="DUF4142"/>
    <property type="match status" value="1"/>
</dbReference>
<name>A0A4R5U8N7_9GAMM</name>
<dbReference type="Proteomes" id="UP000295543">
    <property type="component" value="Unassembled WGS sequence"/>
</dbReference>
<evidence type="ECO:0000313" key="5">
    <source>
        <dbReference type="Proteomes" id="UP000295543"/>
    </source>
</evidence>